<comment type="caution">
    <text evidence="6">The sequence shown here is derived from an EMBL/GenBank/DDBJ whole genome shotgun (WGS) entry which is preliminary data.</text>
</comment>
<evidence type="ECO:0000256" key="1">
    <source>
        <dbReference type="ARBA" id="ARBA00001974"/>
    </source>
</evidence>
<name>A0A315Z5P0_SEDFL</name>
<dbReference type="EMBL" id="QGDO01000006">
    <property type="protein sequence ID" value="PWJ39167.1"/>
    <property type="molecule type" value="Genomic_DNA"/>
</dbReference>
<dbReference type="SUPFAM" id="SSF52218">
    <property type="entry name" value="Flavoproteins"/>
    <property type="match status" value="1"/>
</dbReference>
<evidence type="ECO:0000256" key="2">
    <source>
        <dbReference type="ARBA" id="ARBA00022630"/>
    </source>
</evidence>
<accession>A0A315Z5P0</accession>
<dbReference type="PANTHER" id="PTHR46305">
    <property type="match status" value="1"/>
</dbReference>
<feature type="domain" description="Flavodoxin-like fold" evidence="5">
    <location>
        <begin position="2"/>
        <end position="193"/>
    </location>
</feature>
<protein>
    <submittedName>
        <fullName evidence="6">Modulator of drug activity B</fullName>
    </submittedName>
</protein>
<reference evidence="6 7" key="1">
    <citation type="submission" date="2018-03" db="EMBL/GenBank/DDBJ databases">
        <title>Genomic Encyclopedia of Archaeal and Bacterial Type Strains, Phase II (KMG-II): from individual species to whole genera.</title>
        <authorList>
            <person name="Goeker M."/>
        </authorList>
    </citation>
    <scope>NUCLEOTIDE SEQUENCE [LARGE SCALE GENOMIC DNA]</scope>
    <source>
        <strain evidence="6 7">DSM 28229</strain>
    </source>
</reference>
<proteinExistence type="inferred from homology"/>
<dbReference type="InterPro" id="IPR029039">
    <property type="entry name" value="Flavoprotein-like_sf"/>
</dbReference>
<gene>
    <name evidence="6" type="ORF">BC781_10668</name>
</gene>
<dbReference type="Pfam" id="PF02525">
    <property type="entry name" value="Flavodoxin_2"/>
    <property type="match status" value="1"/>
</dbReference>
<evidence type="ECO:0000256" key="3">
    <source>
        <dbReference type="ARBA" id="ARBA00022827"/>
    </source>
</evidence>
<dbReference type="InterPro" id="IPR052397">
    <property type="entry name" value="NADPH-QR_MdaB"/>
</dbReference>
<evidence type="ECO:0000256" key="4">
    <source>
        <dbReference type="ARBA" id="ARBA00037981"/>
    </source>
</evidence>
<dbReference type="Gene3D" id="3.40.50.360">
    <property type="match status" value="1"/>
</dbReference>
<dbReference type="Proteomes" id="UP000245535">
    <property type="component" value="Unassembled WGS sequence"/>
</dbReference>
<dbReference type="OrthoDB" id="652200at2"/>
<evidence type="ECO:0000313" key="6">
    <source>
        <dbReference type="EMBL" id="PWJ39167.1"/>
    </source>
</evidence>
<comment type="similarity">
    <text evidence="4">Belongs to the oxidoreductase MdaB family.</text>
</comment>
<sequence length="194" mass="22430">MKKVLIINGHQYYPFSEGKLSNTLVDNAKAFLEGKGYEVKTTTMREEYDAQAEIDKHLWADVVILQSPVNWMGVSWSFKKYMDEVYTLGMMGQLCNGDGRTEAEPKKNYGSGGLMQGKKYMLSLTFNAPKESFNNKEEKFFDGGSVDDLFWPMHLNYKFFGYEPLETFAAYDVMKNPDVEEDFKRFEAHLAKHF</sequence>
<comment type="cofactor">
    <cofactor evidence="1">
        <name>FAD</name>
        <dbReference type="ChEBI" id="CHEBI:57692"/>
    </cofactor>
</comment>
<keyword evidence="3" id="KW-0274">FAD</keyword>
<keyword evidence="7" id="KW-1185">Reference proteome</keyword>
<dbReference type="InterPro" id="IPR003680">
    <property type="entry name" value="Flavodoxin_fold"/>
</dbReference>
<dbReference type="RefSeq" id="WP_109620956.1">
    <property type="nucleotide sequence ID" value="NZ_QGDO01000006.1"/>
</dbReference>
<keyword evidence="2" id="KW-0285">Flavoprotein</keyword>
<dbReference type="PANTHER" id="PTHR46305:SF3">
    <property type="entry name" value="NADPH:QUINONE OXIDOREDUCTASE MDAB"/>
    <property type="match status" value="1"/>
</dbReference>
<evidence type="ECO:0000259" key="5">
    <source>
        <dbReference type="Pfam" id="PF02525"/>
    </source>
</evidence>
<organism evidence="6 7">
    <name type="scientific">Sediminitomix flava</name>
    <dbReference type="NCBI Taxonomy" id="379075"/>
    <lineage>
        <taxon>Bacteria</taxon>
        <taxon>Pseudomonadati</taxon>
        <taxon>Bacteroidota</taxon>
        <taxon>Cytophagia</taxon>
        <taxon>Cytophagales</taxon>
        <taxon>Flammeovirgaceae</taxon>
        <taxon>Sediminitomix</taxon>
    </lineage>
</organism>
<dbReference type="AlphaFoldDB" id="A0A315Z5P0"/>
<evidence type="ECO:0000313" key="7">
    <source>
        <dbReference type="Proteomes" id="UP000245535"/>
    </source>
</evidence>